<dbReference type="Proteomes" id="UP000784294">
    <property type="component" value="Unassembled WGS sequence"/>
</dbReference>
<name>A0A3S5FH84_9PLAT</name>
<sequence>MVTKRECSKGYAFLCENVLSPCGLGCLTDGWRNENENVRHNEVSRPLVVVEFFPQHSLKFEDRSAILSHSCWPVGAEPSVRLDCQVGLCCEAERLWPTGKWTGRCWRLEWADQLSHLIIGLLEAEAGAGPDTAVSQFVNGLRVWMRQYLDQLPRGAGSKPAPSSAVARAGLEPTRHNTNSEQVETAPGAAAARLLHAQPVFVSATSPGSYQPHHQQQHPRYHHRADSHQHQPQLYHQQPPQDYYRHWPHPHTSPLSPPFFPANLDRFIGSLQPDPDPDPGSHDHPACTIEPSSVSPPSA</sequence>
<dbReference type="AlphaFoldDB" id="A0A3S5FH84"/>
<keyword evidence="3" id="KW-1185">Reference proteome</keyword>
<feature type="non-terminal residue" evidence="2">
    <location>
        <position position="299"/>
    </location>
</feature>
<feature type="compositionally biased region" description="Low complexity" evidence="1">
    <location>
        <begin position="230"/>
        <end position="242"/>
    </location>
</feature>
<proteinExistence type="predicted"/>
<comment type="caution">
    <text evidence="2">The sequence shown here is derived from an EMBL/GenBank/DDBJ whole genome shotgun (WGS) entry which is preliminary data.</text>
</comment>
<protein>
    <submittedName>
        <fullName evidence="2">Uncharacterized protein</fullName>
    </submittedName>
</protein>
<dbReference type="EMBL" id="CAAALY010277304">
    <property type="protein sequence ID" value="VEL42886.1"/>
    <property type="molecule type" value="Genomic_DNA"/>
</dbReference>
<feature type="compositionally biased region" description="Polar residues" evidence="1">
    <location>
        <begin position="290"/>
        <end position="299"/>
    </location>
</feature>
<evidence type="ECO:0000313" key="2">
    <source>
        <dbReference type="EMBL" id="VEL42886.1"/>
    </source>
</evidence>
<organism evidence="2 3">
    <name type="scientific">Protopolystoma xenopodis</name>
    <dbReference type="NCBI Taxonomy" id="117903"/>
    <lineage>
        <taxon>Eukaryota</taxon>
        <taxon>Metazoa</taxon>
        <taxon>Spiralia</taxon>
        <taxon>Lophotrochozoa</taxon>
        <taxon>Platyhelminthes</taxon>
        <taxon>Monogenea</taxon>
        <taxon>Polyopisthocotylea</taxon>
        <taxon>Polystomatidea</taxon>
        <taxon>Polystomatidae</taxon>
        <taxon>Protopolystoma</taxon>
    </lineage>
</organism>
<evidence type="ECO:0000256" key="1">
    <source>
        <dbReference type="SAM" id="MobiDB-lite"/>
    </source>
</evidence>
<reference evidence="2" key="1">
    <citation type="submission" date="2018-11" db="EMBL/GenBank/DDBJ databases">
        <authorList>
            <consortium name="Pathogen Informatics"/>
        </authorList>
    </citation>
    <scope>NUCLEOTIDE SEQUENCE</scope>
</reference>
<gene>
    <name evidence="2" type="ORF">PXEA_LOCUS36326</name>
</gene>
<feature type="region of interest" description="Disordered" evidence="1">
    <location>
        <begin position="204"/>
        <end position="299"/>
    </location>
</feature>
<accession>A0A3S5FH84</accession>
<evidence type="ECO:0000313" key="3">
    <source>
        <dbReference type="Proteomes" id="UP000784294"/>
    </source>
</evidence>